<keyword evidence="3" id="KW-1185">Reference proteome</keyword>
<dbReference type="InterPro" id="IPR001173">
    <property type="entry name" value="Glyco_trans_2-like"/>
</dbReference>
<evidence type="ECO:0000313" key="3">
    <source>
        <dbReference type="Proteomes" id="UP001139319"/>
    </source>
</evidence>
<accession>A0A9X2HY78</accession>
<proteinExistence type="predicted"/>
<organism evidence="2 3">
    <name type="scientific">Gilvimarinus xylanilyticus</name>
    <dbReference type="NCBI Taxonomy" id="2944139"/>
    <lineage>
        <taxon>Bacteria</taxon>
        <taxon>Pseudomonadati</taxon>
        <taxon>Pseudomonadota</taxon>
        <taxon>Gammaproteobacteria</taxon>
        <taxon>Cellvibrionales</taxon>
        <taxon>Cellvibrionaceae</taxon>
        <taxon>Gilvimarinus</taxon>
    </lineage>
</organism>
<evidence type="ECO:0000259" key="1">
    <source>
        <dbReference type="Pfam" id="PF00535"/>
    </source>
</evidence>
<name>A0A9X2HY78_9GAMM</name>
<sequence length="295" mass="32969">MLSVSPKVSVVIPVFNDLAGLDRCLAALKSQSVPDEMLEVIVIDNGSKVSVSIDSSSFDFLVKVFSCFVPGSFAARNLGVKKARGEVIAFIDADCWPERNWLAKGFTKVQEKGGAAFIAGEAQLVMPENPSSIALYQCLEGFDQRSNVYDRQFSCTLNMFAEKRAFDVVGGFDERLFSGGDREWCWRAIRLGFEIDYEPEALVYTLPRNSFGSAIRQVRRVVGGRRSLSSLGLSHLGEEKLQKKRTFFQAVKWILIDNDLSFLDSVRVLFVAIVLRTVGCFELFRLFFGGAPERR</sequence>
<dbReference type="Pfam" id="PF00535">
    <property type="entry name" value="Glycos_transf_2"/>
    <property type="match status" value="1"/>
</dbReference>
<gene>
    <name evidence="2" type="ORF">M6D89_13000</name>
</gene>
<dbReference type="SUPFAM" id="SSF53448">
    <property type="entry name" value="Nucleotide-diphospho-sugar transferases"/>
    <property type="match status" value="1"/>
</dbReference>
<reference evidence="2" key="1">
    <citation type="submission" date="2022-05" db="EMBL/GenBank/DDBJ databases">
        <authorList>
            <person name="Sun H.-N."/>
        </authorList>
    </citation>
    <scope>NUCLEOTIDE SEQUENCE</scope>
    <source>
        <strain evidence="2">HB14</strain>
    </source>
</reference>
<evidence type="ECO:0000313" key="2">
    <source>
        <dbReference type="EMBL" id="MCP8900220.1"/>
    </source>
</evidence>
<dbReference type="EC" id="2.4.-.-" evidence="2"/>
<dbReference type="Proteomes" id="UP001139319">
    <property type="component" value="Unassembled WGS sequence"/>
</dbReference>
<dbReference type="RefSeq" id="WP_253968512.1">
    <property type="nucleotide sequence ID" value="NZ_JAMFTH010000004.1"/>
</dbReference>
<dbReference type="PANTHER" id="PTHR43685">
    <property type="entry name" value="GLYCOSYLTRANSFERASE"/>
    <property type="match status" value="1"/>
</dbReference>
<dbReference type="InterPro" id="IPR050834">
    <property type="entry name" value="Glycosyltransf_2"/>
</dbReference>
<dbReference type="GO" id="GO:0016757">
    <property type="term" value="F:glycosyltransferase activity"/>
    <property type="evidence" value="ECO:0007669"/>
    <property type="project" value="UniProtKB-KW"/>
</dbReference>
<dbReference type="Gene3D" id="3.90.550.10">
    <property type="entry name" value="Spore Coat Polysaccharide Biosynthesis Protein SpsA, Chain A"/>
    <property type="match status" value="1"/>
</dbReference>
<protein>
    <submittedName>
        <fullName evidence="2">Glycosyltransferase</fullName>
        <ecNumber evidence="2">2.4.-.-</ecNumber>
    </submittedName>
</protein>
<reference evidence="2" key="2">
    <citation type="submission" date="2023-01" db="EMBL/GenBank/DDBJ databases">
        <title>Gilvimarinus xylanilyticus HB14 isolated from Caulerpa lentillifera aquaculture base in Hainan, China.</title>
        <authorList>
            <person name="Zhang Y.-J."/>
        </authorList>
    </citation>
    <scope>NUCLEOTIDE SEQUENCE</scope>
    <source>
        <strain evidence="2">HB14</strain>
    </source>
</reference>
<dbReference type="AlphaFoldDB" id="A0A9X2HY78"/>
<dbReference type="PANTHER" id="PTHR43685:SF2">
    <property type="entry name" value="GLYCOSYLTRANSFERASE 2-LIKE DOMAIN-CONTAINING PROTEIN"/>
    <property type="match status" value="1"/>
</dbReference>
<comment type="caution">
    <text evidence="2">The sequence shown here is derived from an EMBL/GenBank/DDBJ whole genome shotgun (WGS) entry which is preliminary data.</text>
</comment>
<keyword evidence="2" id="KW-0328">Glycosyltransferase</keyword>
<dbReference type="EMBL" id="JAMFTH010000004">
    <property type="protein sequence ID" value="MCP8900220.1"/>
    <property type="molecule type" value="Genomic_DNA"/>
</dbReference>
<feature type="domain" description="Glycosyltransferase 2-like" evidence="1">
    <location>
        <begin position="9"/>
        <end position="116"/>
    </location>
</feature>
<keyword evidence="2" id="KW-0808">Transferase</keyword>
<dbReference type="InterPro" id="IPR029044">
    <property type="entry name" value="Nucleotide-diphossugar_trans"/>
</dbReference>